<comment type="caution">
    <text evidence="5">The sequence shown here is derived from an EMBL/GenBank/DDBJ whole genome shotgun (WGS) entry which is preliminary data.</text>
</comment>
<dbReference type="InterPro" id="IPR058637">
    <property type="entry name" value="YknX-like_C"/>
</dbReference>
<dbReference type="Gene3D" id="2.40.420.20">
    <property type="match status" value="1"/>
</dbReference>
<dbReference type="Proteomes" id="UP000198900">
    <property type="component" value="Unassembled WGS sequence"/>
</dbReference>
<dbReference type="GO" id="GO:1990281">
    <property type="term" value="C:efflux pump complex"/>
    <property type="evidence" value="ECO:0007669"/>
    <property type="project" value="TreeGrafter"/>
</dbReference>
<dbReference type="PANTHER" id="PTHR30469:SF15">
    <property type="entry name" value="HLYD FAMILY OF SECRETION PROTEINS"/>
    <property type="match status" value="1"/>
</dbReference>
<dbReference type="NCBIfam" id="TIGR01730">
    <property type="entry name" value="RND_mfp"/>
    <property type="match status" value="1"/>
</dbReference>
<evidence type="ECO:0000259" key="3">
    <source>
        <dbReference type="Pfam" id="PF25973"/>
    </source>
</evidence>
<comment type="similarity">
    <text evidence="1">Belongs to the membrane fusion protein (MFP) (TC 8.A.1) family.</text>
</comment>
<keyword evidence="2" id="KW-0175">Coiled coil</keyword>
<dbReference type="AlphaFoldDB" id="A0A7Z7FKN1"/>
<dbReference type="PROSITE" id="PS51257">
    <property type="entry name" value="PROKAR_LIPOPROTEIN"/>
    <property type="match status" value="1"/>
</dbReference>
<accession>A0A7Z7FKN1</accession>
<sequence>MTRQRLSALPRNYTVTILILLAGCRHDDKAVVQPPRAVQLATAEITDDAKSLLVATIRQEQRADLAFENGGRITSIGVEVGDRVHRGQVLARIEPEPASQRLQQAEANLQAATARLREQQAQMRQQQAMFDDGSISSITLTGTKVQLETGMAQLRSAMADRALAQRAVRQQEIRAPYDGNVVARLQQPGQDLGPGQAVLRVEGIGHPQAVALVPIGTPMEALSPGKVLRATRSGDPHTTLTLRLRSLSTRTSTGTLVEAIFDIDDRNAALLSGQSLLLTMPSSLHAALTIPLASVLPDERGEGASVFVYDAARGIIRRRQIELGAIDGERIQILAGISRGEQVITAGAAFLSDGEKVLPFRSSSSLADGDTK</sequence>
<dbReference type="InterPro" id="IPR006143">
    <property type="entry name" value="RND_pump_MFP"/>
</dbReference>
<dbReference type="InterPro" id="IPR058647">
    <property type="entry name" value="BSH_CzcB-like"/>
</dbReference>
<keyword evidence="6" id="KW-1185">Reference proteome</keyword>
<dbReference type="SUPFAM" id="SSF111369">
    <property type="entry name" value="HlyD-like secretion proteins"/>
    <property type="match status" value="1"/>
</dbReference>
<name>A0A7Z7FKN1_9BURK</name>
<dbReference type="RefSeq" id="WP_091783771.1">
    <property type="nucleotide sequence ID" value="NZ_FNDI01000018.1"/>
</dbReference>
<evidence type="ECO:0000256" key="2">
    <source>
        <dbReference type="SAM" id="Coils"/>
    </source>
</evidence>
<feature type="coiled-coil region" evidence="2">
    <location>
        <begin position="99"/>
        <end position="129"/>
    </location>
</feature>
<dbReference type="PANTHER" id="PTHR30469">
    <property type="entry name" value="MULTIDRUG RESISTANCE PROTEIN MDTA"/>
    <property type="match status" value="1"/>
</dbReference>
<reference evidence="5" key="1">
    <citation type="submission" date="2016-10" db="EMBL/GenBank/DDBJ databases">
        <authorList>
            <person name="Varghese N."/>
            <person name="Submissions S."/>
        </authorList>
    </citation>
    <scope>NUCLEOTIDE SEQUENCE [LARGE SCALE GENOMIC DNA]</scope>
    <source>
        <strain evidence="5">YR281</strain>
    </source>
</reference>
<dbReference type="Pfam" id="PF25973">
    <property type="entry name" value="BSH_CzcB"/>
    <property type="match status" value="1"/>
</dbReference>
<dbReference type="GO" id="GO:0015562">
    <property type="term" value="F:efflux transmembrane transporter activity"/>
    <property type="evidence" value="ECO:0007669"/>
    <property type="project" value="TreeGrafter"/>
</dbReference>
<proteinExistence type="inferred from homology"/>
<feature type="domain" description="YknX-like C-terminal permuted SH3-like" evidence="4">
    <location>
        <begin position="288"/>
        <end position="357"/>
    </location>
</feature>
<feature type="domain" description="CzcB-like barrel-sandwich hybrid" evidence="3">
    <location>
        <begin position="70"/>
        <end position="201"/>
    </location>
</feature>
<evidence type="ECO:0000259" key="4">
    <source>
        <dbReference type="Pfam" id="PF25989"/>
    </source>
</evidence>
<dbReference type="Gene3D" id="1.10.287.470">
    <property type="entry name" value="Helix hairpin bin"/>
    <property type="match status" value="1"/>
</dbReference>
<dbReference type="Pfam" id="PF25989">
    <property type="entry name" value="YknX_C"/>
    <property type="match status" value="1"/>
</dbReference>
<dbReference type="EMBL" id="FNDI01000018">
    <property type="protein sequence ID" value="SDI50067.1"/>
    <property type="molecule type" value="Genomic_DNA"/>
</dbReference>
<dbReference type="Gene3D" id="2.40.50.100">
    <property type="match status" value="1"/>
</dbReference>
<protein>
    <submittedName>
        <fullName evidence="5">RND family efflux transporter, MFP subunit</fullName>
    </submittedName>
</protein>
<organism evidence="5 6">
    <name type="scientific">Paraburkholderia steynii</name>
    <dbReference type="NCBI Taxonomy" id="1245441"/>
    <lineage>
        <taxon>Bacteria</taxon>
        <taxon>Pseudomonadati</taxon>
        <taxon>Pseudomonadota</taxon>
        <taxon>Betaproteobacteria</taxon>
        <taxon>Burkholderiales</taxon>
        <taxon>Burkholderiaceae</taxon>
        <taxon>Paraburkholderia</taxon>
    </lineage>
</organism>
<evidence type="ECO:0000256" key="1">
    <source>
        <dbReference type="ARBA" id="ARBA00009477"/>
    </source>
</evidence>
<evidence type="ECO:0000313" key="6">
    <source>
        <dbReference type="Proteomes" id="UP000198900"/>
    </source>
</evidence>
<evidence type="ECO:0000313" key="5">
    <source>
        <dbReference type="EMBL" id="SDI50067.1"/>
    </source>
</evidence>
<gene>
    <name evidence="5" type="ORF">SAMN04487926_11831</name>
</gene>